<feature type="active site" description="Proton donor" evidence="1">
    <location>
        <position position="83"/>
    </location>
</feature>
<dbReference type="RefSeq" id="WP_183509552.1">
    <property type="nucleotide sequence ID" value="NZ_BAABGK010000041.1"/>
</dbReference>
<dbReference type="SUPFAM" id="SSF51569">
    <property type="entry name" value="Aldolase"/>
    <property type="match status" value="1"/>
</dbReference>
<dbReference type="PANTHER" id="PTHR30304">
    <property type="entry name" value="D-TAGATOSE-1,6-BISPHOSPHATE ALDOLASE"/>
    <property type="match status" value="1"/>
</dbReference>
<dbReference type="PIRSF" id="PIRSF001359">
    <property type="entry name" value="F_bP_aldolase_II"/>
    <property type="match status" value="1"/>
</dbReference>
<feature type="binding site" evidence="2">
    <location>
        <position position="183"/>
    </location>
    <ligand>
        <name>dihydroxyacetone phosphate</name>
        <dbReference type="ChEBI" id="CHEBI:57642"/>
    </ligand>
</feature>
<keyword evidence="3" id="KW-0479">Metal-binding</keyword>
<keyword evidence="5" id="KW-1185">Reference proteome</keyword>
<sequence>MARIIDLAAVLRDRLADGAAVPALTCYDFTTAQAVVGAAEAAGSPVVLLVAPASAAGVPGLRFITALRTLADAATVPVIVQLDHARDRELIRAAVSAGASAVLADGSHLPEARNAAFVAAVVADVGHLVAVEAELGALPGDEDDATAAESSAPAGMTDPARVARFLAASGADLLAVSIGNVHGFYTGDPQLDWKLLAALRTAAGDVPLVLHGASGIPETDLARAGTVGIGKVNINTELRTRTLADLADALPAIREAGQNMLKLQGIWTGSVTLTTTWALKLLSGG</sequence>
<evidence type="ECO:0000313" key="4">
    <source>
        <dbReference type="EMBL" id="MBB2994178.1"/>
    </source>
</evidence>
<comment type="caution">
    <text evidence="4">The sequence shown here is derived from an EMBL/GenBank/DDBJ whole genome shotgun (WGS) entry which is preliminary data.</text>
</comment>
<feature type="binding site" evidence="3">
    <location>
        <position position="211"/>
    </location>
    <ligand>
        <name>Zn(2+)</name>
        <dbReference type="ChEBI" id="CHEBI:29105"/>
        <label>1</label>
        <note>catalytic</note>
    </ligand>
</feature>
<feature type="binding site" evidence="3">
    <location>
        <position position="105"/>
    </location>
    <ligand>
        <name>Zn(2+)</name>
        <dbReference type="ChEBI" id="CHEBI:29105"/>
        <label>2</label>
    </ligand>
</feature>
<dbReference type="GO" id="GO:0005829">
    <property type="term" value="C:cytosol"/>
    <property type="evidence" value="ECO:0007669"/>
    <property type="project" value="TreeGrafter"/>
</dbReference>
<organism evidence="4 5">
    <name type="scientific">Paeniglutamicibacter cryotolerans</name>
    <dbReference type="NCBI Taxonomy" id="670079"/>
    <lineage>
        <taxon>Bacteria</taxon>
        <taxon>Bacillati</taxon>
        <taxon>Actinomycetota</taxon>
        <taxon>Actinomycetes</taxon>
        <taxon>Micrococcales</taxon>
        <taxon>Micrococcaceae</taxon>
        <taxon>Paeniglutamicibacter</taxon>
    </lineage>
</organism>
<name>A0A839QDC7_9MICC</name>
<dbReference type="Pfam" id="PF01116">
    <property type="entry name" value="F_bP_aldolase"/>
    <property type="match status" value="1"/>
</dbReference>
<proteinExistence type="predicted"/>
<gene>
    <name evidence="4" type="ORF">E9229_000369</name>
</gene>
<feature type="binding site" evidence="3">
    <location>
        <position position="182"/>
    </location>
    <ligand>
        <name>Zn(2+)</name>
        <dbReference type="ChEBI" id="CHEBI:29105"/>
        <label>1</label>
        <note>catalytic</note>
    </ligand>
</feature>
<evidence type="ECO:0000256" key="1">
    <source>
        <dbReference type="PIRSR" id="PIRSR001359-1"/>
    </source>
</evidence>
<evidence type="ECO:0000256" key="2">
    <source>
        <dbReference type="PIRSR" id="PIRSR001359-2"/>
    </source>
</evidence>
<dbReference type="InterPro" id="IPR013785">
    <property type="entry name" value="Aldolase_TIM"/>
</dbReference>
<dbReference type="GO" id="GO:0005975">
    <property type="term" value="P:carbohydrate metabolic process"/>
    <property type="evidence" value="ECO:0007669"/>
    <property type="project" value="InterPro"/>
</dbReference>
<dbReference type="InterPro" id="IPR000771">
    <property type="entry name" value="FBA_II"/>
</dbReference>
<keyword evidence="3" id="KW-0862">Zinc</keyword>
<feature type="binding site" evidence="3">
    <location>
        <position position="134"/>
    </location>
    <ligand>
        <name>Zn(2+)</name>
        <dbReference type="ChEBI" id="CHEBI:29105"/>
        <label>2</label>
    </ligand>
</feature>
<dbReference type="EC" id="4.1.2.40" evidence="4"/>
<keyword evidence="4" id="KW-0456">Lyase</keyword>
<reference evidence="4 5" key="1">
    <citation type="submission" date="2020-08" db="EMBL/GenBank/DDBJ databases">
        <title>Sequencing the genomes of 1000 actinobacteria strains.</title>
        <authorList>
            <person name="Klenk H.-P."/>
        </authorList>
    </citation>
    <scope>NUCLEOTIDE SEQUENCE [LARGE SCALE GENOMIC DNA]</scope>
    <source>
        <strain evidence="4 5">DSM 22826</strain>
    </source>
</reference>
<evidence type="ECO:0000313" key="5">
    <source>
        <dbReference type="Proteomes" id="UP000523000"/>
    </source>
</evidence>
<protein>
    <submittedName>
        <fullName evidence="4">Tagatose 1,6-diphosphate aldolase GatY/KbaY</fullName>
        <ecNumber evidence="4">4.1.2.40</ecNumber>
    </submittedName>
</protein>
<dbReference type="GO" id="GO:0008270">
    <property type="term" value="F:zinc ion binding"/>
    <property type="evidence" value="ECO:0007669"/>
    <property type="project" value="InterPro"/>
</dbReference>
<dbReference type="AlphaFoldDB" id="A0A839QDC7"/>
<evidence type="ECO:0000256" key="3">
    <source>
        <dbReference type="PIRSR" id="PIRSR001359-3"/>
    </source>
</evidence>
<dbReference type="PANTHER" id="PTHR30304:SF0">
    <property type="entry name" value="D-TAGATOSE-1,6-BISPHOSPHATE ALDOLASE SUBUNIT GATY-RELATED"/>
    <property type="match status" value="1"/>
</dbReference>
<dbReference type="Proteomes" id="UP000523000">
    <property type="component" value="Unassembled WGS sequence"/>
</dbReference>
<feature type="binding site" evidence="2">
    <location>
        <begin position="233"/>
        <end position="236"/>
    </location>
    <ligand>
        <name>dihydroxyacetone phosphate</name>
        <dbReference type="ChEBI" id="CHEBI:57642"/>
    </ligand>
</feature>
<accession>A0A839QDC7</accession>
<dbReference type="InterPro" id="IPR050246">
    <property type="entry name" value="Class_II_FBP_aldolase"/>
</dbReference>
<feature type="binding site" evidence="3">
    <location>
        <position position="84"/>
    </location>
    <ligand>
        <name>Zn(2+)</name>
        <dbReference type="ChEBI" id="CHEBI:29105"/>
        <label>1</label>
        <note>catalytic</note>
    </ligand>
</feature>
<dbReference type="Gene3D" id="3.20.20.70">
    <property type="entry name" value="Aldolase class I"/>
    <property type="match status" value="1"/>
</dbReference>
<dbReference type="GO" id="GO:0009025">
    <property type="term" value="F:tagatose-bisphosphate aldolase activity"/>
    <property type="evidence" value="ECO:0007669"/>
    <property type="project" value="UniProtKB-EC"/>
</dbReference>
<comment type="cofactor">
    <cofactor evidence="3">
        <name>Zn(2+)</name>
        <dbReference type="ChEBI" id="CHEBI:29105"/>
    </cofactor>
    <text evidence="3">Binds 2 Zn(2+) ions per subunit. One is catalytic and the other provides a structural contribution.</text>
</comment>
<dbReference type="EMBL" id="JACHVS010000001">
    <property type="protein sequence ID" value="MBB2994178.1"/>
    <property type="molecule type" value="Genomic_DNA"/>
</dbReference>
<feature type="binding site" evidence="2">
    <location>
        <begin position="212"/>
        <end position="214"/>
    </location>
    <ligand>
        <name>dihydroxyacetone phosphate</name>
        <dbReference type="ChEBI" id="CHEBI:57642"/>
    </ligand>
</feature>